<dbReference type="PROSITE" id="PS50127">
    <property type="entry name" value="UBC_2"/>
    <property type="match status" value="1"/>
</dbReference>
<evidence type="ECO:0000256" key="3">
    <source>
        <dbReference type="SAM" id="MobiDB-lite"/>
    </source>
</evidence>
<proteinExistence type="predicted"/>
<dbReference type="SMART" id="SM00212">
    <property type="entry name" value="UBCc"/>
    <property type="match status" value="1"/>
</dbReference>
<keyword evidence="6" id="KW-1185">Reference proteome</keyword>
<evidence type="ECO:0000313" key="6">
    <source>
        <dbReference type="Proteomes" id="UP000775547"/>
    </source>
</evidence>
<organism evidence="5 6">
    <name type="scientific">Asterophora parasitica</name>
    <dbReference type="NCBI Taxonomy" id="117018"/>
    <lineage>
        <taxon>Eukaryota</taxon>
        <taxon>Fungi</taxon>
        <taxon>Dikarya</taxon>
        <taxon>Basidiomycota</taxon>
        <taxon>Agaricomycotina</taxon>
        <taxon>Agaricomycetes</taxon>
        <taxon>Agaricomycetidae</taxon>
        <taxon>Agaricales</taxon>
        <taxon>Tricholomatineae</taxon>
        <taxon>Lyophyllaceae</taxon>
        <taxon>Asterophora</taxon>
    </lineage>
</organism>
<dbReference type="InterPro" id="IPR000608">
    <property type="entry name" value="UBC"/>
</dbReference>
<dbReference type="Pfam" id="PF00179">
    <property type="entry name" value="UQ_con"/>
    <property type="match status" value="1"/>
</dbReference>
<evidence type="ECO:0000256" key="2">
    <source>
        <dbReference type="ARBA" id="ARBA00022786"/>
    </source>
</evidence>
<dbReference type="InterPro" id="IPR016135">
    <property type="entry name" value="UBQ-conjugating_enzyme/RWD"/>
</dbReference>
<accession>A0A9P7GIA4</accession>
<feature type="domain" description="UBC core" evidence="4">
    <location>
        <begin position="607"/>
        <end position="774"/>
    </location>
</feature>
<gene>
    <name evidence="5" type="ORF">DXG03_008940</name>
</gene>
<reference evidence="5" key="2">
    <citation type="submission" date="2021-10" db="EMBL/GenBank/DDBJ databases">
        <title>Phylogenomics reveals ancestral predisposition of the termite-cultivated fungus Termitomyces towards a domesticated lifestyle.</title>
        <authorList>
            <person name="Auxier B."/>
            <person name="Grum-Grzhimaylo A."/>
            <person name="Cardenas M.E."/>
            <person name="Lodge J.D."/>
            <person name="Laessoe T."/>
            <person name="Pedersen O."/>
            <person name="Smith M.E."/>
            <person name="Kuyper T.W."/>
            <person name="Franco-Molano E.A."/>
            <person name="Baroni T.J."/>
            <person name="Aanen D.K."/>
        </authorList>
    </citation>
    <scope>NUCLEOTIDE SEQUENCE</scope>
    <source>
        <strain evidence="5">AP01</strain>
        <tissue evidence="5">Mycelium</tissue>
    </source>
</reference>
<keyword evidence="2" id="KW-0833">Ubl conjugation pathway</keyword>
<dbReference type="EMBL" id="JABCKV010000008">
    <property type="protein sequence ID" value="KAG5647587.1"/>
    <property type="molecule type" value="Genomic_DNA"/>
</dbReference>
<evidence type="ECO:0000259" key="4">
    <source>
        <dbReference type="PROSITE" id="PS50127"/>
    </source>
</evidence>
<dbReference type="GO" id="GO:0061631">
    <property type="term" value="F:ubiquitin conjugating enzyme activity"/>
    <property type="evidence" value="ECO:0007669"/>
    <property type="project" value="TreeGrafter"/>
</dbReference>
<reference evidence="5" key="1">
    <citation type="submission" date="2020-07" db="EMBL/GenBank/DDBJ databases">
        <authorList>
            <person name="Nieuwenhuis M."/>
            <person name="Van De Peppel L.J.J."/>
        </authorList>
    </citation>
    <scope>NUCLEOTIDE SEQUENCE</scope>
    <source>
        <strain evidence="5">AP01</strain>
        <tissue evidence="5">Mycelium</tissue>
    </source>
</reference>
<protein>
    <recommendedName>
        <fullName evidence="4">UBC core domain-containing protein</fullName>
    </recommendedName>
</protein>
<evidence type="ECO:0000256" key="1">
    <source>
        <dbReference type="ARBA" id="ARBA00022679"/>
    </source>
</evidence>
<dbReference type="PANTHER" id="PTHR46116">
    <property type="entry name" value="(E3-INDEPENDENT) E2 UBIQUITIN-CONJUGATING ENZYME"/>
    <property type="match status" value="1"/>
</dbReference>
<dbReference type="OrthoDB" id="1926878at2759"/>
<dbReference type="SUPFAM" id="SSF54495">
    <property type="entry name" value="UBC-like"/>
    <property type="match status" value="1"/>
</dbReference>
<dbReference type="CDD" id="cd23837">
    <property type="entry name" value="UBCc_UBE2O"/>
    <property type="match status" value="1"/>
</dbReference>
<dbReference type="Gene3D" id="3.10.110.10">
    <property type="entry name" value="Ubiquitin Conjugating Enzyme"/>
    <property type="match status" value="1"/>
</dbReference>
<dbReference type="FunFam" id="3.10.110.10:FF:000094">
    <property type="entry name" value="Probable ubiquitin-conjugating enzyme E2 23"/>
    <property type="match status" value="1"/>
</dbReference>
<comment type="caution">
    <text evidence="5">The sequence shown here is derived from an EMBL/GenBank/DDBJ whole genome shotgun (WGS) entry which is preliminary data.</text>
</comment>
<dbReference type="AlphaFoldDB" id="A0A9P7GIA4"/>
<feature type="region of interest" description="Disordered" evidence="3">
    <location>
        <begin position="534"/>
        <end position="564"/>
    </location>
</feature>
<name>A0A9P7GIA4_9AGAR</name>
<dbReference type="Proteomes" id="UP000775547">
    <property type="component" value="Unassembled WGS sequence"/>
</dbReference>
<feature type="region of interest" description="Disordered" evidence="3">
    <location>
        <begin position="1"/>
        <end position="27"/>
    </location>
</feature>
<dbReference type="PANTHER" id="PTHR46116:SF15">
    <property type="entry name" value="(E3-INDEPENDENT) E2 UBIQUITIN-CONJUGATING ENZYME"/>
    <property type="match status" value="1"/>
</dbReference>
<keyword evidence="1" id="KW-0808">Transferase</keyword>
<sequence>MMRPLQPGEVGVSFMSDAGQPGSPGEREILPESDLRLVDRTIQPGDFCKHTIDDVRSGVVTNVRVKGRIEHAISGEAVEGWKTLEELDATVGAEIGDYVVYDDWVGQVIELFDESLVEVSTGQLVRLPELSSRLTVGDKGTDILPPPSGGMYHLFGFLLGANRSGSIDTVIDIKHTVYAVAWLAVSQLLDPANAAQKTRPQKFWHGEDVAKLTVIRGRSDLEMRMGDRVRLKNSTGAPSTTHGQEGGETVQVQVFVVAETQTTLDILWQDGTQETIKSTEVIPYLNPDEYDCPVTMSFGKERISSDPQLSNLGAIELASVLELDPHGTDLAVIQQSASEGLGVRRGDFVFIHREGTTNGFEKPAVPKIGEVEPWVREGASLQGHLVGWRKAMGDLGTSIATRSSSEGPQETHRMSHPTPGSDAFAWIGEVTNLNLDGTVEVTHPDSAVKVYPLERLTKLYDGIEQLEDDLWGDETPEHLDEDMDGDEAVWSMDEDGVWQPNMDGDEWEEYEDEDMESEDEDPINVEAGGWADESMEDPIEEPEAPAPLPDKPATETLHQPPLDRPLDATETLVESGDELTWKRFEVLSSAPPDHAFFSSPPAETSKAFLGRLTKEYRVLSNSLPESIIVRAYEDRTDLLRCLILGPANTPYEDAPFMIDWMLDSNFPHSPPIAHFHSWTNGNGRVNPNLYEEGKVCLSILGTWSGDREEMWSAARSSLLQAFVSIQGLVLVKEPWFCEPAYDKLRGTEEGIVNSRLYNEKAYVLSRAFVRRALEIPLGGLEDEVKWLYYQNRRLEKVLRDARALVEKSLPSSSSDENLNDRDLAVPRLTAGGIITLERTLNRLQILHDSYRMS</sequence>
<feature type="compositionally biased region" description="Acidic residues" evidence="3">
    <location>
        <begin position="534"/>
        <end position="543"/>
    </location>
</feature>
<evidence type="ECO:0000313" key="5">
    <source>
        <dbReference type="EMBL" id="KAG5647587.1"/>
    </source>
</evidence>